<feature type="non-terminal residue" evidence="1">
    <location>
        <position position="70"/>
    </location>
</feature>
<gene>
    <name evidence="1" type="ORF">HAX54_051115</name>
</gene>
<comment type="caution">
    <text evidence="1">The sequence shown here is derived from an EMBL/GenBank/DDBJ whole genome shotgun (WGS) entry which is preliminary data.</text>
</comment>
<reference evidence="1 2" key="1">
    <citation type="journal article" date="2021" name="BMC Genomics">
        <title>Datura genome reveals duplications of psychoactive alkaloid biosynthetic genes and high mutation rate following tissue culture.</title>
        <authorList>
            <person name="Rajewski A."/>
            <person name="Carter-House D."/>
            <person name="Stajich J."/>
            <person name="Litt A."/>
        </authorList>
    </citation>
    <scope>NUCLEOTIDE SEQUENCE [LARGE SCALE GENOMIC DNA]</scope>
    <source>
        <strain evidence="1">AR-01</strain>
    </source>
</reference>
<evidence type="ECO:0000313" key="2">
    <source>
        <dbReference type="Proteomes" id="UP000823775"/>
    </source>
</evidence>
<evidence type="ECO:0000313" key="1">
    <source>
        <dbReference type="EMBL" id="MCD7463674.1"/>
    </source>
</evidence>
<name>A0ABS8SYY7_DATST</name>
<organism evidence="1 2">
    <name type="scientific">Datura stramonium</name>
    <name type="common">Jimsonweed</name>
    <name type="synonym">Common thornapple</name>
    <dbReference type="NCBI Taxonomy" id="4076"/>
    <lineage>
        <taxon>Eukaryota</taxon>
        <taxon>Viridiplantae</taxon>
        <taxon>Streptophyta</taxon>
        <taxon>Embryophyta</taxon>
        <taxon>Tracheophyta</taxon>
        <taxon>Spermatophyta</taxon>
        <taxon>Magnoliopsida</taxon>
        <taxon>eudicotyledons</taxon>
        <taxon>Gunneridae</taxon>
        <taxon>Pentapetalae</taxon>
        <taxon>asterids</taxon>
        <taxon>lamiids</taxon>
        <taxon>Solanales</taxon>
        <taxon>Solanaceae</taxon>
        <taxon>Solanoideae</taxon>
        <taxon>Datureae</taxon>
        <taxon>Datura</taxon>
    </lineage>
</organism>
<proteinExistence type="predicted"/>
<protein>
    <submittedName>
        <fullName evidence="1">Uncharacterized protein</fullName>
    </submittedName>
</protein>
<dbReference type="Proteomes" id="UP000823775">
    <property type="component" value="Unassembled WGS sequence"/>
</dbReference>
<sequence length="70" mass="7622">GSRPSVVSRMSLREVRYRVACLDALDQVSHRVCSCANVGRLTPAHAEECWCLAPGLVQFQCRPTPGIAPV</sequence>
<accession>A0ABS8SYY7</accession>
<feature type="non-terminal residue" evidence="1">
    <location>
        <position position="1"/>
    </location>
</feature>
<keyword evidence="2" id="KW-1185">Reference proteome</keyword>
<dbReference type="EMBL" id="JACEIK010000902">
    <property type="protein sequence ID" value="MCD7463674.1"/>
    <property type="molecule type" value="Genomic_DNA"/>
</dbReference>